<dbReference type="InterPro" id="IPR000683">
    <property type="entry name" value="Gfo/Idh/MocA-like_OxRdtase_N"/>
</dbReference>
<protein>
    <submittedName>
        <fullName evidence="2">Dehydrogenase</fullName>
    </submittedName>
</protein>
<evidence type="ECO:0000313" key="2">
    <source>
        <dbReference type="EMBL" id="MDR6167488.1"/>
    </source>
</evidence>
<dbReference type="Gene3D" id="3.40.50.720">
    <property type="entry name" value="NAD(P)-binding Rossmann-like Domain"/>
    <property type="match status" value="1"/>
</dbReference>
<evidence type="ECO:0000259" key="1">
    <source>
        <dbReference type="Pfam" id="PF01408"/>
    </source>
</evidence>
<gene>
    <name evidence="2" type="ORF">QE367_001692</name>
</gene>
<dbReference type="PANTHER" id="PTHR43377:SF1">
    <property type="entry name" value="BILIVERDIN REDUCTASE A"/>
    <property type="match status" value="1"/>
</dbReference>
<proteinExistence type="predicted"/>
<accession>A0ABU1I0R8</accession>
<dbReference type="InterPro" id="IPR051450">
    <property type="entry name" value="Gfo/Idh/MocA_Oxidoreductases"/>
</dbReference>
<dbReference type="PANTHER" id="PTHR43377">
    <property type="entry name" value="BILIVERDIN REDUCTASE A"/>
    <property type="match status" value="1"/>
</dbReference>
<comment type="caution">
    <text evidence="2">The sequence shown here is derived from an EMBL/GenBank/DDBJ whole genome shotgun (WGS) entry which is preliminary data.</text>
</comment>
<organism evidence="2 3">
    <name type="scientific">Microbacterium paludicola</name>
    <dbReference type="NCBI Taxonomy" id="300019"/>
    <lineage>
        <taxon>Bacteria</taxon>
        <taxon>Bacillati</taxon>
        <taxon>Actinomycetota</taxon>
        <taxon>Actinomycetes</taxon>
        <taxon>Micrococcales</taxon>
        <taxon>Microbacteriaceae</taxon>
        <taxon>Microbacterium</taxon>
    </lineage>
</organism>
<reference evidence="2 3" key="1">
    <citation type="submission" date="2023-08" db="EMBL/GenBank/DDBJ databases">
        <title>Functional and genomic diversity of the sorghum phyllosphere microbiome.</title>
        <authorList>
            <person name="Shade A."/>
        </authorList>
    </citation>
    <scope>NUCLEOTIDE SEQUENCE [LARGE SCALE GENOMIC DNA]</scope>
    <source>
        <strain evidence="2 3">SORGH_AS_0919</strain>
    </source>
</reference>
<evidence type="ECO:0000313" key="3">
    <source>
        <dbReference type="Proteomes" id="UP001260188"/>
    </source>
</evidence>
<dbReference type="Proteomes" id="UP001260188">
    <property type="component" value="Unassembled WGS sequence"/>
</dbReference>
<dbReference type="InterPro" id="IPR036291">
    <property type="entry name" value="NAD(P)-bd_dom_sf"/>
</dbReference>
<name>A0ABU1I0R8_9MICO</name>
<dbReference type="Pfam" id="PF01408">
    <property type="entry name" value="GFO_IDH_MocA"/>
    <property type="match status" value="1"/>
</dbReference>
<sequence>MQTVPMTLTFAIVGSGWRSDFFLRVAAALPERFRVTGLVTRSAATAAETETRWGVRGYPDLDTLLADGTPDLVVVSVPRDVAPGIIVDLAGRGIPVLTETPPAAGIDDLVALWEHLARPGMPTVQVAEQYHLSPLLSAQLAVARSGRLGIPSYALVAQCHDYHGVSVMRRALGIGADEVEISASVFRSPLVAGPDRAGDPTAERVVTATQTTARFAFDDRLGVYDFASEQYFSWIRGNRLLIRGERGEIENGEVRRLRRFDEPVFDSLRRVMTGEGGNLEGMFLRGILLGEEWLFRNPFLPARLNDDEIAIARMLDGMPHAIDGSAPVYSLAEASQDHYLAQLSQQAAETGNTVRSTRQPWADVVDAELHAREASG</sequence>
<feature type="domain" description="Gfo/Idh/MocA-like oxidoreductase N-terminal" evidence="1">
    <location>
        <begin position="9"/>
        <end position="120"/>
    </location>
</feature>
<dbReference type="SUPFAM" id="SSF51735">
    <property type="entry name" value="NAD(P)-binding Rossmann-fold domains"/>
    <property type="match status" value="1"/>
</dbReference>
<dbReference type="EMBL" id="JAVIZA010000001">
    <property type="protein sequence ID" value="MDR6167488.1"/>
    <property type="molecule type" value="Genomic_DNA"/>
</dbReference>
<keyword evidence="3" id="KW-1185">Reference proteome</keyword>